<reference evidence="1 2" key="1">
    <citation type="submission" date="2019-09" db="EMBL/GenBank/DDBJ databases">
        <title>Taxonomy of Antarctic Massilia spp.: description of Massilia rubra sp. nov., Massilia aquatica sp. nov., Massilia mucilaginosa sp. nov., Massilia frigida sp. nov. isolated from streams, lakes and regoliths.</title>
        <authorList>
            <person name="Holochova P."/>
            <person name="Sedlacek I."/>
            <person name="Kralova S."/>
            <person name="Maslanova I."/>
            <person name="Busse H.-J."/>
            <person name="Stankova E."/>
            <person name="Vrbovska V."/>
            <person name="Kovarovic V."/>
            <person name="Bartak M."/>
            <person name="Svec P."/>
            <person name="Pantucek R."/>
        </authorList>
    </citation>
    <scope>NUCLEOTIDE SEQUENCE [LARGE SCALE GENOMIC DNA]</scope>
    <source>
        <strain evidence="1 2">CCM 8692</strain>
    </source>
</reference>
<dbReference type="EMBL" id="VUYU01000006">
    <property type="protein sequence ID" value="NHZ34270.1"/>
    <property type="molecule type" value="Genomic_DNA"/>
</dbReference>
<evidence type="ECO:0000313" key="2">
    <source>
        <dbReference type="Proteomes" id="UP000785613"/>
    </source>
</evidence>
<gene>
    <name evidence="1" type="ORF">F0185_11825</name>
</gene>
<accession>A0ABX0LN87</accession>
<dbReference type="RefSeq" id="WP_167224601.1">
    <property type="nucleotide sequence ID" value="NZ_VUYU01000006.1"/>
</dbReference>
<dbReference type="Proteomes" id="UP000785613">
    <property type="component" value="Unassembled WGS sequence"/>
</dbReference>
<organism evidence="1 2">
    <name type="scientific">Massilia rubra</name>
    <dbReference type="NCBI Taxonomy" id="2607910"/>
    <lineage>
        <taxon>Bacteria</taxon>
        <taxon>Pseudomonadati</taxon>
        <taxon>Pseudomonadota</taxon>
        <taxon>Betaproteobacteria</taxon>
        <taxon>Burkholderiales</taxon>
        <taxon>Oxalobacteraceae</taxon>
        <taxon>Telluria group</taxon>
        <taxon>Massilia</taxon>
    </lineage>
</organism>
<comment type="caution">
    <text evidence="1">The sequence shown here is derived from an EMBL/GenBank/DDBJ whole genome shotgun (WGS) entry which is preliminary data.</text>
</comment>
<sequence>MKLELMQYTCSTGAHQFVAPEIASGSYGDFLLRSEASEEMRFLNGIEDATYNEVNALILENARVRSLPANSRIEVLWKIYGATACDPDAMGSPFHIGLMPTCPVCGGREMAAWDCAYPARLVDVDVRVVSHRAWTTLDPEQKRLRVAEQLARSGN</sequence>
<keyword evidence="2" id="KW-1185">Reference proteome</keyword>
<name>A0ABX0LN87_9BURK</name>
<proteinExistence type="predicted"/>
<evidence type="ECO:0000313" key="1">
    <source>
        <dbReference type="EMBL" id="NHZ34270.1"/>
    </source>
</evidence>
<protein>
    <submittedName>
        <fullName evidence="1">Uncharacterized protein</fullName>
    </submittedName>
</protein>